<proteinExistence type="predicted"/>
<reference evidence="2 3" key="1">
    <citation type="submission" date="2020-08" db="EMBL/GenBank/DDBJ databases">
        <title>Genome sequence of Sphingomonas rhizophila KACC 19189T.</title>
        <authorList>
            <person name="Hyun D.-W."/>
            <person name="Bae J.-W."/>
        </authorList>
    </citation>
    <scope>NUCLEOTIDE SEQUENCE [LARGE SCALE GENOMIC DNA]</scope>
    <source>
        <strain evidence="2 3">KACC 19189</strain>
    </source>
</reference>
<dbReference type="EMBL" id="CP060717">
    <property type="protein sequence ID" value="QNN65101.1"/>
    <property type="molecule type" value="Genomic_DNA"/>
</dbReference>
<feature type="chain" id="PRO_5028859724" evidence="1">
    <location>
        <begin position="22"/>
        <end position="393"/>
    </location>
</feature>
<evidence type="ECO:0000313" key="2">
    <source>
        <dbReference type="EMBL" id="QNN65101.1"/>
    </source>
</evidence>
<evidence type="ECO:0000313" key="3">
    <source>
        <dbReference type="Proteomes" id="UP000515955"/>
    </source>
</evidence>
<dbReference type="Proteomes" id="UP000515955">
    <property type="component" value="Chromosome"/>
</dbReference>
<dbReference type="SUPFAM" id="SSF53474">
    <property type="entry name" value="alpha/beta-Hydrolases"/>
    <property type="match status" value="1"/>
</dbReference>
<keyword evidence="1" id="KW-0732">Signal</keyword>
<gene>
    <name evidence="2" type="ORF">H9L12_00055</name>
</gene>
<keyword evidence="3" id="KW-1185">Reference proteome</keyword>
<dbReference type="Pfam" id="PF11288">
    <property type="entry name" value="DUF3089"/>
    <property type="match status" value="1"/>
</dbReference>
<dbReference type="InterPro" id="IPR021440">
    <property type="entry name" value="DUF3089"/>
</dbReference>
<feature type="signal peptide" evidence="1">
    <location>
        <begin position="1"/>
        <end position="21"/>
    </location>
</feature>
<dbReference type="InterPro" id="IPR029058">
    <property type="entry name" value="AB_hydrolase_fold"/>
</dbReference>
<protein>
    <submittedName>
        <fullName evidence="2">DUF3089 domain-containing protein</fullName>
    </submittedName>
</protein>
<dbReference type="AlphaFoldDB" id="A0A7G9SB76"/>
<dbReference type="RefSeq" id="WP_187542098.1">
    <property type="nucleotide sequence ID" value="NZ_CP060717.1"/>
</dbReference>
<accession>A0A7G9SB76</accession>
<name>A0A7G9SB76_9SPHN</name>
<organism evidence="2 3">
    <name type="scientific">Sphingomonas rhizophila</name>
    <dbReference type="NCBI Taxonomy" id="2071607"/>
    <lineage>
        <taxon>Bacteria</taxon>
        <taxon>Pseudomonadati</taxon>
        <taxon>Pseudomonadota</taxon>
        <taxon>Alphaproteobacteria</taxon>
        <taxon>Sphingomonadales</taxon>
        <taxon>Sphingomonadaceae</taxon>
        <taxon>Sphingomonas</taxon>
    </lineage>
</organism>
<dbReference type="KEGG" id="srhi:H9L12_00055"/>
<sequence length="393" mass="40882">MKLALLAIAAGAAAFAAPAPAAAQASAVAPVDYAKDANWLCRPGRADACSRQPVVTALLPTGYGDRVPARQLPAPAVDCFYVYPTVSHDQGLNSDLAADDREEVYAVQSQLARFAGVCRPFAPLYRQMTMGAVAAAATGASVAAPAAMAYGDVAAAFRRYLANDNKGRPFVLIGHSQGSLMLQLLIKHEIEGNPISRQMALAILPGFNVLVPSGKRVGGTFASTPLCASPSETGCVISWVSFRERNVPPPGALFGYADQPGMTVGCVNPVRPGATGWVATNGIVNARSTLPVPGGPITWSTTGAPPSTFVQVPGLISVRCVNDGPRGYLSVRTNADPSDKRTDRVGGEVGAMGFFLPGWGMHLIDLAAPQEDLVARVAALTPRPLGRVTPPTE</sequence>
<evidence type="ECO:0000256" key="1">
    <source>
        <dbReference type="SAM" id="SignalP"/>
    </source>
</evidence>